<keyword evidence="1" id="KW-0210">Decarboxylase</keyword>
<evidence type="ECO:0000256" key="4">
    <source>
        <dbReference type="SAM" id="Coils"/>
    </source>
</evidence>
<dbReference type="EMBL" id="CP002874">
    <property type="protein sequence ID" value="AEM21857.1"/>
    <property type="molecule type" value="Genomic_DNA"/>
</dbReference>
<feature type="coiled-coil region" evidence="4">
    <location>
        <begin position="283"/>
        <end position="310"/>
    </location>
</feature>
<evidence type="ECO:0000313" key="7">
    <source>
        <dbReference type="EMBL" id="AEM21857.1"/>
    </source>
</evidence>
<organism evidence="7 8">
    <name type="scientific">Brachyspira intermedia (strain ATCC 51140 / PWS/A)</name>
    <name type="common">Serpulina intermedia</name>
    <dbReference type="NCBI Taxonomy" id="1045858"/>
    <lineage>
        <taxon>Bacteria</taxon>
        <taxon>Pseudomonadati</taxon>
        <taxon>Spirochaetota</taxon>
        <taxon>Spirochaetia</taxon>
        <taxon>Brachyspirales</taxon>
        <taxon>Brachyspiraceae</taxon>
        <taxon>Brachyspira</taxon>
    </lineage>
</organism>
<dbReference type="PANTHER" id="PTHR42818:SF1">
    <property type="entry name" value="SULFOPYRUVATE DECARBOXYLASE"/>
    <property type="match status" value="1"/>
</dbReference>
<dbReference type="GO" id="GO:0032923">
    <property type="term" value="P:organic phosphonate biosynthetic process"/>
    <property type="evidence" value="ECO:0007669"/>
    <property type="project" value="InterPro"/>
</dbReference>
<dbReference type="GO" id="GO:0033980">
    <property type="term" value="F:phosphonopyruvate decarboxylase activity"/>
    <property type="evidence" value="ECO:0007669"/>
    <property type="project" value="InterPro"/>
</dbReference>
<dbReference type="PATRIC" id="fig|1045858.4.peg.1237"/>
<sequence>MEKYGISDNHIIAANEGNAVALACGYNLATGYYPCVYLQNSGIGNIINPVASLLNEKIYAIPTLFIIGWRGEPGVKDEPQHLFQGEITLKLLDDLDIEYVVLDKNVTFDIVEDSLNKFKSILDKGKQAAFVIRNDVFEKEKLFDYKNNNSLIREKAIETILKYSENDIIVSTTGKISRELFEIRENKKLGHNRDFLTVGSMGHSSMIALSIALQKKDKRIWCLDGDGAVLMHMGALAIIGNRKPNNFVHVVLNNFAHESVGGMPTVADKINLPEIAKKSGYEYAETVNSLDELNDVLSNLKNVLSFIEIKVSIFSRKDLIRPNITPLDNKNNFIKFLRQ</sequence>
<accession>G0ENH8</accession>
<dbReference type="CDD" id="cd07035">
    <property type="entry name" value="TPP_PYR_POX_like"/>
    <property type="match status" value="1"/>
</dbReference>
<dbReference type="CDD" id="cd03371">
    <property type="entry name" value="TPP_PpyrDC"/>
    <property type="match status" value="1"/>
</dbReference>
<dbReference type="Pfam" id="PF02776">
    <property type="entry name" value="TPP_enzyme_N"/>
    <property type="match status" value="1"/>
</dbReference>
<keyword evidence="2" id="KW-0786">Thiamine pyrophosphate</keyword>
<dbReference type="InterPro" id="IPR029061">
    <property type="entry name" value="THDP-binding"/>
</dbReference>
<evidence type="ECO:0000259" key="6">
    <source>
        <dbReference type="Pfam" id="PF02776"/>
    </source>
</evidence>
<evidence type="ECO:0000256" key="3">
    <source>
        <dbReference type="ARBA" id="ARBA00023239"/>
    </source>
</evidence>
<gene>
    <name evidence="7" type="ordered locus">Bint_1238</name>
</gene>
<evidence type="ECO:0000313" key="8">
    <source>
        <dbReference type="Proteomes" id="UP000008522"/>
    </source>
</evidence>
<dbReference type="KEGG" id="bip:Bint_1238"/>
<dbReference type="PANTHER" id="PTHR42818">
    <property type="entry name" value="SULFOPYRUVATE DECARBOXYLASE SUBUNIT ALPHA"/>
    <property type="match status" value="1"/>
</dbReference>
<proteinExistence type="predicted"/>
<dbReference type="InterPro" id="IPR017684">
    <property type="entry name" value="Phosphono-pyrv_decarboxylase"/>
</dbReference>
<dbReference type="HOGENOM" id="CLU_042853_1_0_12"/>
<dbReference type="AlphaFoldDB" id="G0ENH8"/>
<name>G0ENH8_BRAIP</name>
<dbReference type="eggNOG" id="COG0028">
    <property type="taxonomic scope" value="Bacteria"/>
</dbReference>
<dbReference type="InterPro" id="IPR011766">
    <property type="entry name" value="TPP_enzyme_TPP-bd"/>
</dbReference>
<feature type="domain" description="Thiamine pyrophosphate enzyme N-terminal TPP-binding" evidence="6">
    <location>
        <begin position="9"/>
        <end position="87"/>
    </location>
</feature>
<protein>
    <submittedName>
        <fullName evidence="7">Phosphonopyruvate decarboxylase</fullName>
    </submittedName>
</protein>
<reference evidence="7 8" key="1">
    <citation type="journal article" date="2011" name="BMC Genomics">
        <title>Complete genome sequence of Brachyspira intermedia reveals unique genomic features in Brachyspira species and phage-mediated horizontal gene transfer.</title>
        <authorList>
            <person name="Hafstrom T."/>
            <person name="Jansson D.S."/>
            <person name="Segerman B."/>
        </authorList>
    </citation>
    <scope>NUCLEOTIDE SEQUENCE [LARGE SCALE GENOMIC DNA]</scope>
    <source>
        <strain evidence="8">ATCC 51140 / PWS/A</strain>
    </source>
</reference>
<dbReference type="NCBIfam" id="TIGR03297">
    <property type="entry name" value="Ppyr-DeCO2ase"/>
    <property type="match status" value="1"/>
</dbReference>
<feature type="domain" description="Thiamine pyrophosphate enzyme TPP-binding" evidence="5">
    <location>
        <begin position="195"/>
        <end position="308"/>
    </location>
</feature>
<dbReference type="GO" id="GO:0030976">
    <property type="term" value="F:thiamine pyrophosphate binding"/>
    <property type="evidence" value="ECO:0007669"/>
    <property type="project" value="InterPro"/>
</dbReference>
<keyword evidence="3" id="KW-0456">Lyase</keyword>
<dbReference type="InterPro" id="IPR012001">
    <property type="entry name" value="Thiamin_PyroP_enz_TPP-bd_dom"/>
</dbReference>
<dbReference type="SUPFAM" id="SSF52518">
    <property type="entry name" value="Thiamin diphosphate-binding fold (THDP-binding)"/>
    <property type="match status" value="2"/>
</dbReference>
<evidence type="ECO:0000256" key="2">
    <source>
        <dbReference type="ARBA" id="ARBA00023052"/>
    </source>
</evidence>
<keyword evidence="8" id="KW-1185">Reference proteome</keyword>
<dbReference type="GeneID" id="44969781"/>
<dbReference type="Pfam" id="PF02775">
    <property type="entry name" value="TPP_enzyme_C"/>
    <property type="match status" value="1"/>
</dbReference>
<dbReference type="Gene3D" id="3.40.50.970">
    <property type="match status" value="2"/>
</dbReference>
<keyword evidence="4" id="KW-0175">Coiled coil</keyword>
<dbReference type="InterPro" id="IPR051818">
    <property type="entry name" value="TPP_dependent_decarboxylase"/>
</dbReference>
<keyword evidence="7" id="KW-0670">Pyruvate</keyword>
<evidence type="ECO:0000259" key="5">
    <source>
        <dbReference type="Pfam" id="PF02775"/>
    </source>
</evidence>
<dbReference type="RefSeq" id="WP_014487687.1">
    <property type="nucleotide sequence ID" value="NC_017243.1"/>
</dbReference>
<dbReference type="Proteomes" id="UP000008522">
    <property type="component" value="Chromosome"/>
</dbReference>
<evidence type="ECO:0000256" key="1">
    <source>
        <dbReference type="ARBA" id="ARBA00022793"/>
    </source>
</evidence>